<name>A0AAD7J1C4_9AGAR</name>
<keyword evidence="1" id="KW-0812">Transmembrane</keyword>
<protein>
    <submittedName>
        <fullName evidence="2">Uncharacterized protein</fullName>
    </submittedName>
</protein>
<keyword evidence="1" id="KW-0472">Membrane</keyword>
<feature type="transmembrane region" description="Helical" evidence="1">
    <location>
        <begin position="197"/>
        <end position="218"/>
    </location>
</feature>
<gene>
    <name evidence="2" type="ORF">DFH07DRAFT_774187</name>
</gene>
<evidence type="ECO:0000256" key="1">
    <source>
        <dbReference type="SAM" id="Phobius"/>
    </source>
</evidence>
<dbReference type="AlphaFoldDB" id="A0AAD7J1C4"/>
<accession>A0AAD7J1C4</accession>
<feature type="transmembrane region" description="Helical" evidence="1">
    <location>
        <begin position="74"/>
        <end position="94"/>
    </location>
</feature>
<reference evidence="2" key="1">
    <citation type="submission" date="2023-03" db="EMBL/GenBank/DDBJ databases">
        <title>Massive genome expansion in bonnet fungi (Mycena s.s.) driven by repeated elements and novel gene families across ecological guilds.</title>
        <authorList>
            <consortium name="Lawrence Berkeley National Laboratory"/>
            <person name="Harder C.B."/>
            <person name="Miyauchi S."/>
            <person name="Viragh M."/>
            <person name="Kuo A."/>
            <person name="Thoen E."/>
            <person name="Andreopoulos B."/>
            <person name="Lu D."/>
            <person name="Skrede I."/>
            <person name="Drula E."/>
            <person name="Henrissat B."/>
            <person name="Morin E."/>
            <person name="Kohler A."/>
            <person name="Barry K."/>
            <person name="LaButti K."/>
            <person name="Morin E."/>
            <person name="Salamov A."/>
            <person name="Lipzen A."/>
            <person name="Mereny Z."/>
            <person name="Hegedus B."/>
            <person name="Baldrian P."/>
            <person name="Stursova M."/>
            <person name="Weitz H."/>
            <person name="Taylor A."/>
            <person name="Grigoriev I.V."/>
            <person name="Nagy L.G."/>
            <person name="Martin F."/>
            <person name="Kauserud H."/>
        </authorList>
    </citation>
    <scope>NUCLEOTIDE SEQUENCE</scope>
    <source>
        <strain evidence="2">CBHHK188m</strain>
    </source>
</reference>
<sequence length="225" mass="24892">MPLSLGWDADPEDEESPPESIVSGLLLSDIAAGATRPVTARWMHSLYKHIVDTKGPGTMLVYLREAGYTTRFSWPHTLIIATFFLQLLVLPVAVAHGQQREAWLIVGGAVIHRTTVHPGNTQRYWALHTGMTTNHILVITHRFGRQGKCINLEDAAVPLRRKTEGVIHKLENPIRVVLKLSIWVQKGASLVTSANGYTIPLVLLSGTIVVEFISAVYLSKHISRP</sequence>
<dbReference type="Proteomes" id="UP001215280">
    <property type="component" value="Unassembled WGS sequence"/>
</dbReference>
<organism evidence="2 3">
    <name type="scientific">Mycena maculata</name>
    <dbReference type="NCBI Taxonomy" id="230809"/>
    <lineage>
        <taxon>Eukaryota</taxon>
        <taxon>Fungi</taxon>
        <taxon>Dikarya</taxon>
        <taxon>Basidiomycota</taxon>
        <taxon>Agaricomycotina</taxon>
        <taxon>Agaricomycetes</taxon>
        <taxon>Agaricomycetidae</taxon>
        <taxon>Agaricales</taxon>
        <taxon>Marasmiineae</taxon>
        <taxon>Mycenaceae</taxon>
        <taxon>Mycena</taxon>
    </lineage>
</organism>
<evidence type="ECO:0000313" key="2">
    <source>
        <dbReference type="EMBL" id="KAJ7753048.1"/>
    </source>
</evidence>
<keyword evidence="3" id="KW-1185">Reference proteome</keyword>
<evidence type="ECO:0000313" key="3">
    <source>
        <dbReference type="Proteomes" id="UP001215280"/>
    </source>
</evidence>
<comment type="caution">
    <text evidence="2">The sequence shown here is derived from an EMBL/GenBank/DDBJ whole genome shotgun (WGS) entry which is preliminary data.</text>
</comment>
<dbReference type="EMBL" id="JARJLG010000072">
    <property type="protein sequence ID" value="KAJ7753048.1"/>
    <property type="molecule type" value="Genomic_DNA"/>
</dbReference>
<keyword evidence="1" id="KW-1133">Transmembrane helix</keyword>
<proteinExistence type="predicted"/>